<keyword evidence="2" id="KW-0175">Coiled coil</keyword>
<dbReference type="PROSITE" id="PS50082">
    <property type="entry name" value="WD_REPEATS_2"/>
    <property type="match status" value="1"/>
</dbReference>
<keyword evidence="4" id="KW-1185">Reference proteome</keyword>
<gene>
    <name evidence="3" type="ORF">F5878DRAFT_642122</name>
</gene>
<dbReference type="InterPro" id="IPR015943">
    <property type="entry name" value="WD40/YVTN_repeat-like_dom_sf"/>
</dbReference>
<dbReference type="InterPro" id="IPR001680">
    <property type="entry name" value="WD40_rpt"/>
</dbReference>
<evidence type="ECO:0000256" key="2">
    <source>
        <dbReference type="SAM" id="Coils"/>
    </source>
</evidence>
<sequence length="571" mass="64392">MSTPELPVVRCITCEAAEMAQLLRRIDASEREMEQLRAEMVELIQQMNHVIDVKVCGFLVEYRCSPSSPFVRRARGYVRQIFCFGGRKGDGGQATWGGVAAFSQVIRRKFQSGYNGFFDTSLIRKYDLASARKVTRPIFWLPLAQPMKPSYTQLGTIDAPTDYVHALAFSTNGRYLASATNDNKLRVYDVQRSFMTVWEEETHHPCTVVVWRENALFVGSMDGNVLCCYPSKNSTNEATFFLFARALMCFFLRSVFSGRWAYRDYLPRPDPFGEYDDGDIYPIIATGAHFLDDADQCLIGYLYNGFWRFSLEKWESINVWGPDYSFDSKDPRRHYGRIAASAKSPDSKSIVATDACLGLQWFKVTSERLKSMSTTYHPQNLASNIPLPVLFINQGAAVIVGSTTGCALIMDTKRAERIQALKHGNDRTWVTALAYVEPTGRSRMIATGDGNRGKQTRIVVWVEDQKGRSSRFVKLWGITRKISIHFLTLMRISFILMGIISTLSWLCPAQWREVIGLGSLLGNVSGYTLNLMPEIPRSTSTAIPTPTSTPLKTKAKEFIDTFGELMVEDGD</sequence>
<protein>
    <submittedName>
        <fullName evidence="3">WD40-repeat-containing domain protein</fullName>
    </submittedName>
</protein>
<dbReference type="Gene3D" id="2.130.10.10">
    <property type="entry name" value="YVTN repeat-like/Quinoprotein amine dehydrogenase"/>
    <property type="match status" value="1"/>
</dbReference>
<feature type="repeat" description="WD" evidence="1">
    <location>
        <begin position="157"/>
        <end position="191"/>
    </location>
</feature>
<feature type="coiled-coil region" evidence="2">
    <location>
        <begin position="12"/>
        <end position="53"/>
    </location>
</feature>
<dbReference type="InterPro" id="IPR036322">
    <property type="entry name" value="WD40_repeat_dom_sf"/>
</dbReference>
<comment type="caution">
    <text evidence="3">The sequence shown here is derived from an EMBL/GenBank/DDBJ whole genome shotgun (WGS) entry which is preliminary data.</text>
</comment>
<dbReference type="SMART" id="SM00320">
    <property type="entry name" value="WD40"/>
    <property type="match status" value="1"/>
</dbReference>
<accession>A0AA38P8Y8</accession>
<proteinExistence type="predicted"/>
<evidence type="ECO:0000313" key="3">
    <source>
        <dbReference type="EMBL" id="KAJ3838273.1"/>
    </source>
</evidence>
<dbReference type="SUPFAM" id="SSF50978">
    <property type="entry name" value="WD40 repeat-like"/>
    <property type="match status" value="1"/>
</dbReference>
<keyword evidence="1" id="KW-0853">WD repeat</keyword>
<dbReference type="EMBL" id="MU806192">
    <property type="protein sequence ID" value="KAJ3838273.1"/>
    <property type="molecule type" value="Genomic_DNA"/>
</dbReference>
<evidence type="ECO:0000256" key="1">
    <source>
        <dbReference type="PROSITE-ProRule" id="PRU00221"/>
    </source>
</evidence>
<dbReference type="Proteomes" id="UP001163846">
    <property type="component" value="Unassembled WGS sequence"/>
</dbReference>
<organism evidence="3 4">
    <name type="scientific">Lentinula raphanica</name>
    <dbReference type="NCBI Taxonomy" id="153919"/>
    <lineage>
        <taxon>Eukaryota</taxon>
        <taxon>Fungi</taxon>
        <taxon>Dikarya</taxon>
        <taxon>Basidiomycota</taxon>
        <taxon>Agaricomycotina</taxon>
        <taxon>Agaricomycetes</taxon>
        <taxon>Agaricomycetidae</taxon>
        <taxon>Agaricales</taxon>
        <taxon>Marasmiineae</taxon>
        <taxon>Omphalotaceae</taxon>
        <taxon>Lentinula</taxon>
    </lineage>
</organism>
<dbReference type="AlphaFoldDB" id="A0AA38P8Y8"/>
<evidence type="ECO:0000313" key="4">
    <source>
        <dbReference type="Proteomes" id="UP001163846"/>
    </source>
</evidence>
<name>A0AA38P8Y8_9AGAR</name>
<dbReference type="PROSITE" id="PS50294">
    <property type="entry name" value="WD_REPEATS_REGION"/>
    <property type="match status" value="1"/>
</dbReference>
<dbReference type="Pfam" id="PF00400">
    <property type="entry name" value="WD40"/>
    <property type="match status" value="1"/>
</dbReference>
<reference evidence="3" key="1">
    <citation type="submission" date="2022-08" db="EMBL/GenBank/DDBJ databases">
        <authorList>
            <consortium name="DOE Joint Genome Institute"/>
            <person name="Min B."/>
            <person name="Riley R."/>
            <person name="Sierra-Patev S."/>
            <person name="Naranjo-Ortiz M."/>
            <person name="Looney B."/>
            <person name="Konkel Z."/>
            <person name="Slot J.C."/>
            <person name="Sakamoto Y."/>
            <person name="Steenwyk J.L."/>
            <person name="Rokas A."/>
            <person name="Carro J."/>
            <person name="Camarero S."/>
            <person name="Ferreira P."/>
            <person name="Molpeceres G."/>
            <person name="Ruiz-Duenas F.J."/>
            <person name="Serrano A."/>
            <person name="Henrissat B."/>
            <person name="Drula E."/>
            <person name="Hughes K.W."/>
            <person name="Mata J.L."/>
            <person name="Ishikawa N.K."/>
            <person name="Vargas-Isla R."/>
            <person name="Ushijima S."/>
            <person name="Smith C.A."/>
            <person name="Ahrendt S."/>
            <person name="Andreopoulos W."/>
            <person name="He G."/>
            <person name="Labutti K."/>
            <person name="Lipzen A."/>
            <person name="Ng V."/>
            <person name="Sandor L."/>
            <person name="Barry K."/>
            <person name="Martinez A.T."/>
            <person name="Xiao Y."/>
            <person name="Gibbons J.G."/>
            <person name="Terashima K."/>
            <person name="Hibbett D.S."/>
            <person name="Grigoriev I.V."/>
        </authorList>
    </citation>
    <scope>NUCLEOTIDE SEQUENCE</scope>
    <source>
        <strain evidence="3">TFB9207</strain>
    </source>
</reference>